<dbReference type="InterPro" id="IPR050217">
    <property type="entry name" value="Peroxiredoxin"/>
</dbReference>
<dbReference type="SUPFAM" id="SSF52833">
    <property type="entry name" value="Thioredoxin-like"/>
    <property type="match status" value="1"/>
</dbReference>
<dbReference type="PROSITE" id="PS51352">
    <property type="entry name" value="THIOREDOXIN_2"/>
    <property type="match status" value="1"/>
</dbReference>
<dbReference type="EMBL" id="FOOI01000007">
    <property type="protein sequence ID" value="SFG65934.1"/>
    <property type="molecule type" value="Genomic_DNA"/>
</dbReference>
<evidence type="ECO:0000313" key="15">
    <source>
        <dbReference type="EMBL" id="NYH83143.1"/>
    </source>
</evidence>
<dbReference type="GO" id="GO:0033554">
    <property type="term" value="P:cellular response to stress"/>
    <property type="evidence" value="ECO:0007669"/>
    <property type="project" value="TreeGrafter"/>
</dbReference>
<evidence type="ECO:0000256" key="9">
    <source>
        <dbReference type="ARBA" id="ARBA00068979"/>
    </source>
</evidence>
<feature type="region of interest" description="Disordered" evidence="13">
    <location>
        <begin position="1"/>
        <end position="20"/>
    </location>
</feature>
<dbReference type="CDD" id="cd03018">
    <property type="entry name" value="PRX_AhpE_like"/>
    <property type="match status" value="1"/>
</dbReference>
<evidence type="ECO:0000256" key="8">
    <source>
        <dbReference type="ARBA" id="ARBA00067009"/>
    </source>
</evidence>
<dbReference type="InterPro" id="IPR024706">
    <property type="entry name" value="Peroxiredoxin_AhpC-typ"/>
</dbReference>
<reference evidence="16 17" key="1">
    <citation type="submission" date="2016-10" db="EMBL/GenBank/DDBJ databases">
        <authorList>
            <person name="de Groot N.N."/>
        </authorList>
    </citation>
    <scope>NUCLEOTIDE SEQUENCE [LARGE SCALE GENOMIC DNA]</scope>
    <source>
        <strain evidence="16 17">CPCC 202808</strain>
    </source>
</reference>
<proteinExistence type="inferred from homology"/>
<comment type="function">
    <text evidence="5">Thiol-specific peroxidase that catalyzes the reduction of hydrogen peroxide and organic hydroperoxides to water and alcohols, respectively. Plays a role in cell protection against oxidative stress by detoxifying peroxides. May represent an important antioxidant defense against cytotoxic peroxides, especially peroxynitrite, which can be formed by activated macrophages during infection.</text>
</comment>
<evidence type="ECO:0000256" key="4">
    <source>
        <dbReference type="ARBA" id="ARBA00052774"/>
    </source>
</evidence>
<organism evidence="16 17">
    <name type="scientific">Actinopolymorpha cephalotaxi</name>
    <dbReference type="NCBI Taxonomy" id="504797"/>
    <lineage>
        <taxon>Bacteria</taxon>
        <taxon>Bacillati</taxon>
        <taxon>Actinomycetota</taxon>
        <taxon>Actinomycetes</taxon>
        <taxon>Propionibacteriales</taxon>
        <taxon>Actinopolymorphaceae</taxon>
        <taxon>Actinopolymorpha</taxon>
    </lineage>
</organism>
<dbReference type="InterPro" id="IPR013766">
    <property type="entry name" value="Thioredoxin_domain"/>
</dbReference>
<dbReference type="InterPro" id="IPR000866">
    <property type="entry name" value="AhpC/TSA"/>
</dbReference>
<dbReference type="AlphaFoldDB" id="A0A1I2TLY8"/>
<dbReference type="Pfam" id="PF00578">
    <property type="entry name" value="AhpC-TSA"/>
    <property type="match status" value="1"/>
</dbReference>
<comment type="similarity">
    <text evidence="1">Belongs to the peroxiredoxin family. AhpC/Prx1 subfamily.</text>
</comment>
<dbReference type="FunFam" id="3.40.30.10:FF:000118">
    <property type="entry name" value="Peroxiredoxin AhpE"/>
    <property type="match status" value="1"/>
</dbReference>
<evidence type="ECO:0000313" key="16">
    <source>
        <dbReference type="EMBL" id="SFG65934.1"/>
    </source>
</evidence>
<feature type="domain" description="Thioredoxin" evidence="14">
    <location>
        <begin position="12"/>
        <end position="176"/>
    </location>
</feature>
<comment type="catalytic activity">
    <reaction evidence="4">
        <text>[mycoredoxin]-L-dithiol + a hydroperoxide = [mycoredoxin]-L-disulfide + an alcohol + H2O</text>
        <dbReference type="Rhea" id="RHEA:62640"/>
        <dbReference type="Rhea" id="RHEA-COMP:16137"/>
        <dbReference type="Rhea" id="RHEA-COMP:16138"/>
        <dbReference type="ChEBI" id="CHEBI:15377"/>
        <dbReference type="ChEBI" id="CHEBI:29950"/>
        <dbReference type="ChEBI" id="CHEBI:30879"/>
        <dbReference type="ChEBI" id="CHEBI:35924"/>
        <dbReference type="ChEBI" id="CHEBI:50058"/>
        <dbReference type="EC" id="1.11.1.29"/>
    </reaction>
</comment>
<dbReference type="GO" id="GO:0006979">
    <property type="term" value="P:response to oxidative stress"/>
    <property type="evidence" value="ECO:0007669"/>
    <property type="project" value="TreeGrafter"/>
</dbReference>
<dbReference type="GO" id="GO:0042744">
    <property type="term" value="P:hydrogen peroxide catabolic process"/>
    <property type="evidence" value="ECO:0007669"/>
    <property type="project" value="TreeGrafter"/>
</dbReference>
<dbReference type="EC" id="1.11.1.29" evidence="8"/>
<evidence type="ECO:0000259" key="14">
    <source>
        <dbReference type="PROSITE" id="PS51352"/>
    </source>
</evidence>
<dbReference type="STRING" id="504797.SAMN05421678_107249"/>
<protein>
    <recommendedName>
        <fullName evidence="9">Alkyl hydroperoxide reductase E</fullName>
        <ecNumber evidence="8">1.11.1.29</ecNumber>
    </recommendedName>
    <alternativeName>
        <fullName evidence="10">Mycoredoxin-dependent peroxiredoxin</fullName>
    </alternativeName>
    <alternativeName>
        <fullName evidence="11">Peroxiredoxin AhpE</fullName>
    </alternativeName>
    <alternativeName>
        <fullName evidence="3">Thioredoxin peroxidase</fullName>
    </alternativeName>
</protein>
<name>A0A1I2TLY8_9ACTN</name>
<sequence length="176" mass="18883">MDAATTQDPRLPGVGTRAPDFTLNDQHGTQVRLLHPTATEGTGVTGGAGDAGAPGHAVVVFYPFAFTGVCTGELQALQKAQPRFASLDARVLAVSCDSMFSLRVFAERESLTFPLLSDFWPHGAVARDYGVFDADRGCALRGTFVIDRTGTIRWQVVNAIPDARAVDDYLTALERL</sequence>
<evidence type="ECO:0000313" key="17">
    <source>
        <dbReference type="Proteomes" id="UP000199052"/>
    </source>
</evidence>
<evidence type="ECO:0000256" key="12">
    <source>
        <dbReference type="PIRSR" id="PIRSR000239-1"/>
    </source>
</evidence>
<evidence type="ECO:0000256" key="7">
    <source>
        <dbReference type="ARBA" id="ARBA00065226"/>
    </source>
</evidence>
<gene>
    <name evidence="15" type="ORF">FHR37_001994</name>
    <name evidence="16" type="ORF">SAMN05421678_107249</name>
</gene>
<dbReference type="GO" id="GO:0005829">
    <property type="term" value="C:cytosol"/>
    <property type="evidence" value="ECO:0007669"/>
    <property type="project" value="TreeGrafter"/>
</dbReference>
<evidence type="ECO:0000256" key="13">
    <source>
        <dbReference type="SAM" id="MobiDB-lite"/>
    </source>
</evidence>
<accession>A0A1I2TLY8</accession>
<evidence type="ECO:0000256" key="5">
    <source>
        <dbReference type="ARBA" id="ARBA00056930"/>
    </source>
</evidence>
<dbReference type="InterPro" id="IPR036249">
    <property type="entry name" value="Thioredoxin-like_sf"/>
</dbReference>
<evidence type="ECO:0000256" key="2">
    <source>
        <dbReference type="ARBA" id="ARBA00023002"/>
    </source>
</evidence>
<dbReference type="Proteomes" id="UP000533017">
    <property type="component" value="Unassembled WGS sequence"/>
</dbReference>
<keyword evidence="2" id="KW-0560">Oxidoreductase</keyword>
<dbReference type="GO" id="GO:0045454">
    <property type="term" value="P:cell redox homeostasis"/>
    <property type="evidence" value="ECO:0007669"/>
    <property type="project" value="TreeGrafter"/>
</dbReference>
<evidence type="ECO:0000256" key="3">
    <source>
        <dbReference type="ARBA" id="ARBA00032824"/>
    </source>
</evidence>
<evidence type="ECO:0000256" key="6">
    <source>
        <dbReference type="ARBA" id="ARBA00060973"/>
    </source>
</evidence>
<comment type="similarity">
    <text evidence="6">Belongs to the peroxiredoxin family. AhpE subfamily.</text>
</comment>
<comment type="subunit">
    <text evidence="7">Homodimer. Forms both dimers and octamers; a tightly-associated dimer and a ring-like octamer.</text>
</comment>
<evidence type="ECO:0000313" key="18">
    <source>
        <dbReference type="Proteomes" id="UP000533017"/>
    </source>
</evidence>
<reference evidence="15 18" key="2">
    <citation type="submission" date="2020-07" db="EMBL/GenBank/DDBJ databases">
        <title>Sequencing the genomes of 1000 actinobacteria strains.</title>
        <authorList>
            <person name="Klenk H.-P."/>
        </authorList>
    </citation>
    <scope>NUCLEOTIDE SEQUENCE [LARGE SCALE GENOMIC DNA]</scope>
    <source>
        <strain evidence="15 18">DSM 45117</strain>
    </source>
</reference>
<dbReference type="GO" id="GO:0008379">
    <property type="term" value="F:thioredoxin peroxidase activity"/>
    <property type="evidence" value="ECO:0007669"/>
    <property type="project" value="TreeGrafter"/>
</dbReference>
<evidence type="ECO:0000256" key="1">
    <source>
        <dbReference type="ARBA" id="ARBA00009796"/>
    </source>
</evidence>
<dbReference type="Proteomes" id="UP000199052">
    <property type="component" value="Unassembled WGS sequence"/>
</dbReference>
<keyword evidence="18" id="KW-1185">Reference proteome</keyword>
<dbReference type="PANTHER" id="PTHR10681">
    <property type="entry name" value="THIOREDOXIN PEROXIDASE"/>
    <property type="match status" value="1"/>
</dbReference>
<evidence type="ECO:0000256" key="10">
    <source>
        <dbReference type="ARBA" id="ARBA00082991"/>
    </source>
</evidence>
<dbReference type="Gene3D" id="3.40.30.10">
    <property type="entry name" value="Glutaredoxin"/>
    <property type="match status" value="1"/>
</dbReference>
<dbReference type="PIRSF" id="PIRSF000239">
    <property type="entry name" value="AHPC"/>
    <property type="match status" value="1"/>
</dbReference>
<dbReference type="RefSeq" id="WP_237768821.1">
    <property type="nucleotide sequence ID" value="NZ_FOOI01000007.1"/>
</dbReference>
<evidence type="ECO:0000256" key="11">
    <source>
        <dbReference type="ARBA" id="ARBA00083736"/>
    </source>
</evidence>
<dbReference type="EMBL" id="JACBZA010000001">
    <property type="protein sequence ID" value="NYH83143.1"/>
    <property type="molecule type" value="Genomic_DNA"/>
</dbReference>
<dbReference type="PANTHER" id="PTHR10681:SF128">
    <property type="entry name" value="THIOREDOXIN-DEPENDENT PEROXIDE REDUCTASE, MITOCHONDRIAL"/>
    <property type="match status" value="1"/>
</dbReference>
<feature type="active site" description="Cysteine sulfenic acid (-SOH) intermediate; for peroxidase activity" evidence="12">
    <location>
        <position position="70"/>
    </location>
</feature>